<evidence type="ECO:0000313" key="2">
    <source>
        <dbReference type="Proteomes" id="UP001303222"/>
    </source>
</evidence>
<protein>
    <submittedName>
        <fullName evidence="1">Uncharacterized protein</fullName>
    </submittedName>
</protein>
<keyword evidence="2" id="KW-1185">Reference proteome</keyword>
<organism evidence="1 2">
    <name type="scientific">Pseudoneurospora amorphoporcata</name>
    <dbReference type="NCBI Taxonomy" id="241081"/>
    <lineage>
        <taxon>Eukaryota</taxon>
        <taxon>Fungi</taxon>
        <taxon>Dikarya</taxon>
        <taxon>Ascomycota</taxon>
        <taxon>Pezizomycotina</taxon>
        <taxon>Sordariomycetes</taxon>
        <taxon>Sordariomycetidae</taxon>
        <taxon>Sordariales</taxon>
        <taxon>Sordariaceae</taxon>
        <taxon>Pseudoneurospora</taxon>
    </lineage>
</organism>
<dbReference type="Proteomes" id="UP001303222">
    <property type="component" value="Unassembled WGS sequence"/>
</dbReference>
<proteinExistence type="predicted"/>
<comment type="caution">
    <text evidence="1">The sequence shown here is derived from an EMBL/GenBank/DDBJ whole genome shotgun (WGS) entry which is preliminary data.</text>
</comment>
<accession>A0AAN6SBT0</accession>
<gene>
    <name evidence="1" type="ORF">QBC32DRAFT_98018</name>
</gene>
<reference evidence="1" key="1">
    <citation type="journal article" date="2023" name="Mol. Phylogenet. Evol.">
        <title>Genome-scale phylogeny and comparative genomics of the fungal order Sordariales.</title>
        <authorList>
            <person name="Hensen N."/>
            <person name="Bonometti L."/>
            <person name="Westerberg I."/>
            <person name="Brannstrom I.O."/>
            <person name="Guillou S."/>
            <person name="Cros-Aarteil S."/>
            <person name="Calhoun S."/>
            <person name="Haridas S."/>
            <person name="Kuo A."/>
            <person name="Mondo S."/>
            <person name="Pangilinan J."/>
            <person name="Riley R."/>
            <person name="LaButti K."/>
            <person name="Andreopoulos B."/>
            <person name="Lipzen A."/>
            <person name="Chen C."/>
            <person name="Yan M."/>
            <person name="Daum C."/>
            <person name="Ng V."/>
            <person name="Clum A."/>
            <person name="Steindorff A."/>
            <person name="Ohm R.A."/>
            <person name="Martin F."/>
            <person name="Silar P."/>
            <person name="Natvig D.O."/>
            <person name="Lalanne C."/>
            <person name="Gautier V."/>
            <person name="Ament-Velasquez S.L."/>
            <person name="Kruys A."/>
            <person name="Hutchinson M.I."/>
            <person name="Powell A.J."/>
            <person name="Barry K."/>
            <person name="Miller A.N."/>
            <person name="Grigoriev I.V."/>
            <person name="Debuchy R."/>
            <person name="Gladieux P."/>
            <person name="Hiltunen Thoren M."/>
            <person name="Johannesson H."/>
        </authorList>
    </citation>
    <scope>NUCLEOTIDE SEQUENCE</scope>
    <source>
        <strain evidence="1">CBS 626.80</strain>
    </source>
</reference>
<dbReference type="AlphaFoldDB" id="A0AAN6SBT0"/>
<reference evidence="1" key="2">
    <citation type="submission" date="2023-06" db="EMBL/GenBank/DDBJ databases">
        <authorList>
            <consortium name="Lawrence Berkeley National Laboratory"/>
            <person name="Mondo S.J."/>
            <person name="Hensen N."/>
            <person name="Bonometti L."/>
            <person name="Westerberg I."/>
            <person name="Brannstrom I.O."/>
            <person name="Guillou S."/>
            <person name="Cros-Aarteil S."/>
            <person name="Calhoun S."/>
            <person name="Haridas S."/>
            <person name="Kuo A."/>
            <person name="Pangilinan J."/>
            <person name="Riley R."/>
            <person name="Labutti K."/>
            <person name="Andreopoulos B."/>
            <person name="Lipzen A."/>
            <person name="Chen C."/>
            <person name="Yanf M."/>
            <person name="Daum C."/>
            <person name="Ng V."/>
            <person name="Clum A."/>
            <person name="Steindorff A."/>
            <person name="Ohm R."/>
            <person name="Martin F."/>
            <person name="Silar P."/>
            <person name="Natvig D."/>
            <person name="Lalanne C."/>
            <person name="Gautier V."/>
            <person name="Ament-Velasquez S.L."/>
            <person name="Kruys A."/>
            <person name="Hutchinson M.I."/>
            <person name="Powell A.J."/>
            <person name="Barry K."/>
            <person name="Miller A.N."/>
            <person name="Grigoriev I.V."/>
            <person name="Debuchy R."/>
            <person name="Gladieux P."/>
            <person name="Thoren M.H."/>
            <person name="Johannesson H."/>
        </authorList>
    </citation>
    <scope>NUCLEOTIDE SEQUENCE</scope>
    <source>
        <strain evidence="1">CBS 626.80</strain>
    </source>
</reference>
<name>A0AAN6SBT0_9PEZI</name>
<dbReference type="EMBL" id="MU859402">
    <property type="protein sequence ID" value="KAK3947151.1"/>
    <property type="molecule type" value="Genomic_DNA"/>
</dbReference>
<sequence length="211" mass="23629">MYADMLCCPTDGAFVRIVCCVDVQFREKRAVDDGCLGLPANSSLSRARTLMQVLVGSCSRLECSIRISYCQDQTSTLTRAETKIETGWTAHRQHGPFSRILAALIREHARILYGNASLITSPASACGRRCSHPSSVICLFTDTSKGGCPARSCWTQQEARKRQMFARQHLIRPRSQVRRWNASQTRTLKVPYQCRHAAKLPRVPFPDPSTV</sequence>
<evidence type="ECO:0000313" key="1">
    <source>
        <dbReference type="EMBL" id="KAK3947151.1"/>
    </source>
</evidence>